<name>A0A5B7WSL6_9MICC</name>
<dbReference type="RefSeq" id="WP_138926165.1">
    <property type="nucleotide sequence ID" value="NZ_CP034412.1"/>
</dbReference>
<dbReference type="EMBL" id="CP034412">
    <property type="protein sequence ID" value="QCY47048.1"/>
    <property type="molecule type" value="Genomic_DNA"/>
</dbReference>
<feature type="domain" description="Methyltransferase" evidence="4">
    <location>
        <begin position="54"/>
        <end position="153"/>
    </location>
</feature>
<gene>
    <name evidence="5" type="ORF">GcLGCM259_1315</name>
</gene>
<dbReference type="PANTHER" id="PTHR43464">
    <property type="entry name" value="METHYLTRANSFERASE"/>
    <property type="match status" value="1"/>
</dbReference>
<evidence type="ECO:0000256" key="3">
    <source>
        <dbReference type="ARBA" id="ARBA00022691"/>
    </source>
</evidence>
<dbReference type="KEGG" id="gcr:GcLGCM259_1315"/>
<keyword evidence="1 5" id="KW-0489">Methyltransferase</keyword>
<evidence type="ECO:0000313" key="5">
    <source>
        <dbReference type="EMBL" id="QCY47048.1"/>
    </source>
</evidence>
<evidence type="ECO:0000256" key="1">
    <source>
        <dbReference type="ARBA" id="ARBA00022603"/>
    </source>
</evidence>
<keyword evidence="3" id="KW-0949">S-adenosyl-L-methionine</keyword>
<evidence type="ECO:0000313" key="6">
    <source>
        <dbReference type="Proteomes" id="UP000307000"/>
    </source>
</evidence>
<dbReference type="PANTHER" id="PTHR43464:SF19">
    <property type="entry name" value="UBIQUINONE BIOSYNTHESIS O-METHYLTRANSFERASE, MITOCHONDRIAL"/>
    <property type="match status" value="1"/>
</dbReference>
<dbReference type="Proteomes" id="UP000307000">
    <property type="component" value="Chromosome"/>
</dbReference>
<sequence length="210" mass="22833">MSAPRENVWLAAVRANPDHAHNYAQRWRRLAAEGSDIYGEARMIDAMAERGSRILDAGCGTGRIGGWLAARGHQVVGVDLDEHLISVAREDYPQAQWFVGNLATLDLQGQQDQQDAPGKFDLIVSAGNVLTFLAEDERLPALRHLAGHLAPTGRLVVGFGAGRGYDFDTFESDAAECGLRLQQRYSTWQLHGPASDFLVAVLGRGDQPTG</sequence>
<keyword evidence="6" id="KW-1185">Reference proteome</keyword>
<reference evidence="5 6" key="1">
    <citation type="submission" date="2018-12" db="EMBL/GenBank/DDBJ databases">
        <title>Complete Genome Sequence of Glutamicibacter creatinolyticus strain LGCM259,isolated from an abscess of a 12-year-old mare in Italy.</title>
        <authorList>
            <person name="Santos R.G."/>
            <person name="Silva A.L."/>
            <person name="Seyffert N."/>
            <person name="Castro T.L.P."/>
            <person name="Attili A.R."/>
            <person name="Rifici C."/>
            <person name="Mazzullo G."/>
            <person name="Brenig B."/>
            <person name="Venanzi F."/>
            <person name="Azevedo V."/>
        </authorList>
    </citation>
    <scope>NUCLEOTIDE SEQUENCE [LARGE SCALE GENOMIC DNA]</scope>
    <source>
        <strain evidence="5 6">LGCM 259</strain>
    </source>
</reference>
<dbReference type="Pfam" id="PF13649">
    <property type="entry name" value="Methyltransf_25"/>
    <property type="match status" value="1"/>
</dbReference>
<protein>
    <submittedName>
        <fullName evidence="5">SAM-dependent methyltransferase</fullName>
    </submittedName>
</protein>
<accession>A0A5B7WSL6</accession>
<dbReference type="GO" id="GO:0032259">
    <property type="term" value="P:methylation"/>
    <property type="evidence" value="ECO:0007669"/>
    <property type="project" value="UniProtKB-KW"/>
</dbReference>
<evidence type="ECO:0000256" key="2">
    <source>
        <dbReference type="ARBA" id="ARBA00022679"/>
    </source>
</evidence>
<keyword evidence="2 5" id="KW-0808">Transferase</keyword>
<proteinExistence type="predicted"/>
<dbReference type="InterPro" id="IPR029063">
    <property type="entry name" value="SAM-dependent_MTases_sf"/>
</dbReference>
<dbReference type="InterPro" id="IPR041698">
    <property type="entry name" value="Methyltransf_25"/>
</dbReference>
<dbReference type="SUPFAM" id="SSF53335">
    <property type="entry name" value="S-adenosyl-L-methionine-dependent methyltransferases"/>
    <property type="match status" value="1"/>
</dbReference>
<dbReference type="GO" id="GO:0008168">
    <property type="term" value="F:methyltransferase activity"/>
    <property type="evidence" value="ECO:0007669"/>
    <property type="project" value="UniProtKB-KW"/>
</dbReference>
<organism evidence="5 6">
    <name type="scientific">Glutamicibacter creatinolyticus</name>
    <dbReference type="NCBI Taxonomy" id="162496"/>
    <lineage>
        <taxon>Bacteria</taxon>
        <taxon>Bacillati</taxon>
        <taxon>Actinomycetota</taxon>
        <taxon>Actinomycetes</taxon>
        <taxon>Micrococcales</taxon>
        <taxon>Micrococcaceae</taxon>
        <taxon>Glutamicibacter</taxon>
    </lineage>
</organism>
<dbReference type="AlphaFoldDB" id="A0A5B7WSL6"/>
<dbReference type="Gene3D" id="3.40.50.150">
    <property type="entry name" value="Vaccinia Virus protein VP39"/>
    <property type="match status" value="1"/>
</dbReference>
<evidence type="ECO:0000259" key="4">
    <source>
        <dbReference type="Pfam" id="PF13649"/>
    </source>
</evidence>
<dbReference type="CDD" id="cd02440">
    <property type="entry name" value="AdoMet_MTases"/>
    <property type="match status" value="1"/>
</dbReference>